<reference evidence="1" key="1">
    <citation type="submission" date="2023-10" db="EMBL/GenBank/DDBJ databases">
        <title>Genome assembly of Pristionchus species.</title>
        <authorList>
            <person name="Yoshida K."/>
            <person name="Sommer R.J."/>
        </authorList>
    </citation>
    <scope>NUCLEOTIDE SEQUENCE</scope>
    <source>
        <strain evidence="1">RS5133</strain>
    </source>
</reference>
<comment type="caution">
    <text evidence="1">The sequence shown here is derived from an EMBL/GenBank/DDBJ whole genome shotgun (WGS) entry which is preliminary data.</text>
</comment>
<dbReference type="Proteomes" id="UP001432322">
    <property type="component" value="Unassembled WGS sequence"/>
</dbReference>
<name>A0AAV5WN59_9BILA</name>
<dbReference type="EMBL" id="BTSY01000006">
    <property type="protein sequence ID" value="GMT32462.1"/>
    <property type="molecule type" value="Genomic_DNA"/>
</dbReference>
<feature type="non-terminal residue" evidence="1">
    <location>
        <position position="1"/>
    </location>
</feature>
<organism evidence="1 2">
    <name type="scientific">Pristionchus fissidentatus</name>
    <dbReference type="NCBI Taxonomy" id="1538716"/>
    <lineage>
        <taxon>Eukaryota</taxon>
        <taxon>Metazoa</taxon>
        <taxon>Ecdysozoa</taxon>
        <taxon>Nematoda</taxon>
        <taxon>Chromadorea</taxon>
        <taxon>Rhabditida</taxon>
        <taxon>Rhabditina</taxon>
        <taxon>Diplogasteromorpha</taxon>
        <taxon>Diplogasteroidea</taxon>
        <taxon>Neodiplogasteridae</taxon>
        <taxon>Pristionchus</taxon>
    </lineage>
</organism>
<sequence length="258" mass="28284">SAIRITVVRGGAGCTLHVARILVGKKRRGGGSSNVRCSRLHECAQSGAHCERVHHRLHVQCLLHLLDVLQHLVALDQHDLDRLLTLQLLLGHRVLGRVAVHLNNDELDGVISEAGIESLHSARFVEYPLWRVSRLLLHLSHRRLLNTLVSVDHPCWELEAPRAHRDTVLLDQDEVLLSILLQNGDDIDAVNDDSRLSKGTMRGLPHALLAVCRTEVDLLGAQPPSLEYGSLAPQSVRAASLAVDGLDGRRSRGHAASA</sequence>
<proteinExistence type="predicted"/>
<protein>
    <submittedName>
        <fullName evidence="1">Uncharacterized protein</fullName>
    </submittedName>
</protein>
<accession>A0AAV5WN59</accession>
<keyword evidence="2" id="KW-1185">Reference proteome</keyword>
<gene>
    <name evidence="1" type="ORF">PFISCL1PPCAC_23759</name>
</gene>
<dbReference type="AlphaFoldDB" id="A0AAV5WN59"/>
<feature type="non-terminal residue" evidence="1">
    <location>
        <position position="258"/>
    </location>
</feature>
<evidence type="ECO:0000313" key="1">
    <source>
        <dbReference type="EMBL" id="GMT32462.1"/>
    </source>
</evidence>
<evidence type="ECO:0000313" key="2">
    <source>
        <dbReference type="Proteomes" id="UP001432322"/>
    </source>
</evidence>